<keyword evidence="4" id="KW-0963">Cytoplasm</keyword>
<dbReference type="SUPFAM" id="SSF51905">
    <property type="entry name" value="FAD/NAD(P)-binding domain"/>
    <property type="match status" value="2"/>
</dbReference>
<dbReference type="AlphaFoldDB" id="A0A364NV21"/>
<accession>A0A364NV21</accession>
<evidence type="ECO:0000256" key="4">
    <source>
        <dbReference type="ARBA" id="ARBA00022490"/>
    </source>
</evidence>
<evidence type="ECO:0000256" key="1">
    <source>
        <dbReference type="ARBA" id="ARBA00001974"/>
    </source>
</evidence>
<dbReference type="OrthoDB" id="7809559at2"/>
<evidence type="ECO:0000256" key="8">
    <source>
        <dbReference type="ARBA" id="ARBA00023027"/>
    </source>
</evidence>
<dbReference type="PRINTS" id="PR00411">
    <property type="entry name" value="PNDRDTASEI"/>
</dbReference>
<reference evidence="11 12" key="1">
    <citation type="submission" date="2017-11" db="EMBL/GenBank/DDBJ databases">
        <title>Draft genome sequence of magnetotactic bacterium Magnetospirillum kuznetsovii LBB-42.</title>
        <authorList>
            <person name="Grouzdev D.S."/>
            <person name="Rysina M.S."/>
            <person name="Baslerov R.V."/>
            <person name="Koziaeva V."/>
        </authorList>
    </citation>
    <scope>NUCLEOTIDE SEQUENCE [LARGE SCALE GENOMIC DNA]</scope>
    <source>
        <strain evidence="11 12">LBB-42</strain>
    </source>
</reference>
<dbReference type="InterPro" id="IPR050260">
    <property type="entry name" value="FAD-bd_OxRdtase"/>
</dbReference>
<dbReference type="Pfam" id="PF18113">
    <property type="entry name" value="Rbx_binding"/>
    <property type="match status" value="1"/>
</dbReference>
<evidence type="ECO:0000256" key="2">
    <source>
        <dbReference type="ARBA" id="ARBA00004496"/>
    </source>
</evidence>
<evidence type="ECO:0000256" key="7">
    <source>
        <dbReference type="ARBA" id="ARBA00023002"/>
    </source>
</evidence>
<dbReference type="Gene3D" id="3.50.50.60">
    <property type="entry name" value="FAD/NAD(P)-binding domain"/>
    <property type="match status" value="2"/>
</dbReference>
<dbReference type="PANTHER" id="PTHR43429">
    <property type="entry name" value="PYRIDINE NUCLEOTIDE-DISULFIDE OXIDOREDUCTASE DOMAIN-CONTAINING"/>
    <property type="match status" value="1"/>
</dbReference>
<dbReference type="GO" id="GO:0005737">
    <property type="term" value="C:cytoplasm"/>
    <property type="evidence" value="ECO:0007669"/>
    <property type="project" value="UniProtKB-SubCell"/>
</dbReference>
<dbReference type="EMBL" id="PGTO01000015">
    <property type="protein sequence ID" value="RAU20928.1"/>
    <property type="molecule type" value="Genomic_DNA"/>
</dbReference>
<keyword evidence="5" id="KW-0285">Flavoprotein</keyword>
<feature type="domain" description="FAD/NAD(P)-binding" evidence="9">
    <location>
        <begin position="8"/>
        <end position="277"/>
    </location>
</feature>
<dbReference type="RefSeq" id="WP_112146508.1">
    <property type="nucleotide sequence ID" value="NZ_PGTO01000015.1"/>
</dbReference>
<comment type="caution">
    <text evidence="11">The sequence shown here is derived from an EMBL/GenBank/DDBJ whole genome shotgun (WGS) entry which is preliminary data.</text>
</comment>
<proteinExistence type="inferred from homology"/>
<evidence type="ECO:0000313" key="11">
    <source>
        <dbReference type="EMBL" id="RAU20928.1"/>
    </source>
</evidence>
<comment type="similarity">
    <text evidence="3">Belongs to the FAD-dependent oxidoreductase family.</text>
</comment>
<keyword evidence="6" id="KW-0274">FAD</keyword>
<dbReference type="GO" id="GO:0016491">
    <property type="term" value="F:oxidoreductase activity"/>
    <property type="evidence" value="ECO:0007669"/>
    <property type="project" value="UniProtKB-KW"/>
</dbReference>
<gene>
    <name evidence="11" type="ORF">CU669_15995</name>
</gene>
<comment type="cofactor">
    <cofactor evidence="1">
        <name>FAD</name>
        <dbReference type="ChEBI" id="CHEBI:57692"/>
    </cofactor>
</comment>
<dbReference type="PANTHER" id="PTHR43429:SF3">
    <property type="entry name" value="NITRITE REDUCTASE [NAD(P)H]"/>
    <property type="match status" value="1"/>
</dbReference>
<dbReference type="PRINTS" id="PR00368">
    <property type="entry name" value="FADPNR"/>
</dbReference>
<evidence type="ECO:0000256" key="5">
    <source>
        <dbReference type="ARBA" id="ARBA00022630"/>
    </source>
</evidence>
<feature type="domain" description="Rubredoxin binding" evidence="10">
    <location>
        <begin position="307"/>
        <end position="375"/>
    </location>
</feature>
<dbReference type="InterPro" id="IPR036188">
    <property type="entry name" value="FAD/NAD-bd_sf"/>
</dbReference>
<keyword evidence="12" id="KW-1185">Reference proteome</keyword>
<sequence length="380" mass="39486">MPRDPGGVVIVGSGLGGYTLAREFRKLAPDAPVTVITADGGEVYSKPMLSAAFAQGKTPMTLIQKTARQYQAELNITVLPRQKVVAIDRAAKQLVLSDGRIGYQRLVLAIGADPRPYTVEGSDSVTIHTVNDLDDYAVWRDGLIPGGRVLLIGAGLIGSEFANDLTTAGQKVTVVDPAPWPLGRLLPKELGEEAATALSAIGVVFHLGRSVAKLEPGRATLDNGVVVDFDKALSAIGLVPRTGLAAAAGLAVDKGIVVDRLLRTSDPDIYALGDCTQTEAGPLPFVAPLMAEAKALAATLAGIETPLTLPALPVVVKTPALPMAVCPPAPGTVGQWRVEGQGRDRKALFVGGDGQPLGFALSGSYAAERQTLAKGMPDLL</sequence>
<dbReference type="InterPro" id="IPR023753">
    <property type="entry name" value="FAD/NAD-binding_dom"/>
</dbReference>
<evidence type="ECO:0000313" key="12">
    <source>
        <dbReference type="Proteomes" id="UP000251075"/>
    </source>
</evidence>
<keyword evidence="7" id="KW-0560">Oxidoreductase</keyword>
<evidence type="ECO:0000256" key="6">
    <source>
        <dbReference type="ARBA" id="ARBA00022827"/>
    </source>
</evidence>
<evidence type="ECO:0000259" key="9">
    <source>
        <dbReference type="Pfam" id="PF07992"/>
    </source>
</evidence>
<evidence type="ECO:0000259" key="10">
    <source>
        <dbReference type="Pfam" id="PF18113"/>
    </source>
</evidence>
<organism evidence="11 12">
    <name type="scientific">Paramagnetospirillum kuznetsovii</name>
    <dbReference type="NCBI Taxonomy" id="2053833"/>
    <lineage>
        <taxon>Bacteria</taxon>
        <taxon>Pseudomonadati</taxon>
        <taxon>Pseudomonadota</taxon>
        <taxon>Alphaproteobacteria</taxon>
        <taxon>Rhodospirillales</taxon>
        <taxon>Magnetospirillaceae</taxon>
        <taxon>Paramagnetospirillum</taxon>
    </lineage>
</organism>
<comment type="subcellular location">
    <subcellularLocation>
        <location evidence="2">Cytoplasm</location>
    </subcellularLocation>
</comment>
<protein>
    <submittedName>
        <fullName evidence="11">N-acyl-L-homoserine lactone synthetase</fullName>
    </submittedName>
</protein>
<dbReference type="Proteomes" id="UP000251075">
    <property type="component" value="Unassembled WGS sequence"/>
</dbReference>
<name>A0A364NV21_9PROT</name>
<evidence type="ECO:0000256" key="3">
    <source>
        <dbReference type="ARBA" id="ARBA00006442"/>
    </source>
</evidence>
<dbReference type="Pfam" id="PF07992">
    <property type="entry name" value="Pyr_redox_2"/>
    <property type="match status" value="1"/>
</dbReference>
<keyword evidence="8" id="KW-0520">NAD</keyword>
<dbReference type="InterPro" id="IPR041364">
    <property type="entry name" value="Rbx-bd"/>
</dbReference>
<dbReference type="Gene3D" id="3.30.390.120">
    <property type="match status" value="1"/>
</dbReference>